<protein>
    <recommendedName>
        <fullName evidence="1">Phosphotyrosine protein phosphatase I domain-containing protein</fullName>
    </recommendedName>
</protein>
<sequence>MDTSGFPASAEAIAACAAKGIDLIAHRNKRLSKELIEESDFIFAMERIHQEQIIALSHEAANKCFLLAGDKGIADPIGHPQEFFNICADIIEAAVKEKISELVI</sequence>
<gene>
    <name evidence="2" type="ORF">S12H4_44677</name>
</gene>
<dbReference type="SUPFAM" id="SSF52788">
    <property type="entry name" value="Phosphotyrosine protein phosphatases I"/>
    <property type="match status" value="1"/>
</dbReference>
<dbReference type="AlphaFoldDB" id="X1VEB2"/>
<accession>X1VEB2</accession>
<evidence type="ECO:0000259" key="1">
    <source>
        <dbReference type="SMART" id="SM00226"/>
    </source>
</evidence>
<dbReference type="Gene3D" id="3.40.50.2300">
    <property type="match status" value="1"/>
</dbReference>
<dbReference type="EMBL" id="BARW01027550">
    <property type="protein sequence ID" value="GAJ16052.1"/>
    <property type="molecule type" value="Genomic_DNA"/>
</dbReference>
<dbReference type="Pfam" id="PF01451">
    <property type="entry name" value="LMWPc"/>
    <property type="match status" value="1"/>
</dbReference>
<feature type="domain" description="Phosphotyrosine protein phosphatase I" evidence="1">
    <location>
        <begin position="2"/>
        <end position="101"/>
    </location>
</feature>
<evidence type="ECO:0000313" key="2">
    <source>
        <dbReference type="EMBL" id="GAJ16052.1"/>
    </source>
</evidence>
<proteinExistence type="predicted"/>
<dbReference type="SMART" id="SM00226">
    <property type="entry name" value="LMWPc"/>
    <property type="match status" value="1"/>
</dbReference>
<name>X1VEB2_9ZZZZ</name>
<comment type="caution">
    <text evidence="2">The sequence shown here is derived from an EMBL/GenBank/DDBJ whole genome shotgun (WGS) entry which is preliminary data.</text>
</comment>
<reference evidence="2" key="1">
    <citation type="journal article" date="2014" name="Front. Microbiol.">
        <title>High frequency of phylogenetically diverse reductive dehalogenase-homologous genes in deep subseafloor sedimentary metagenomes.</title>
        <authorList>
            <person name="Kawai M."/>
            <person name="Futagami T."/>
            <person name="Toyoda A."/>
            <person name="Takaki Y."/>
            <person name="Nishi S."/>
            <person name="Hori S."/>
            <person name="Arai W."/>
            <person name="Tsubouchi T."/>
            <person name="Morono Y."/>
            <person name="Uchiyama I."/>
            <person name="Ito T."/>
            <person name="Fujiyama A."/>
            <person name="Inagaki F."/>
            <person name="Takami H."/>
        </authorList>
    </citation>
    <scope>NUCLEOTIDE SEQUENCE</scope>
    <source>
        <strain evidence="2">Expedition CK06-06</strain>
    </source>
</reference>
<organism evidence="2">
    <name type="scientific">marine sediment metagenome</name>
    <dbReference type="NCBI Taxonomy" id="412755"/>
    <lineage>
        <taxon>unclassified sequences</taxon>
        <taxon>metagenomes</taxon>
        <taxon>ecological metagenomes</taxon>
    </lineage>
</organism>
<dbReference type="InterPro" id="IPR023485">
    <property type="entry name" value="Ptyr_pPase"/>
</dbReference>
<dbReference type="InterPro" id="IPR036196">
    <property type="entry name" value="Ptyr_pPase_sf"/>
</dbReference>